<dbReference type="eggNOG" id="COG1843">
    <property type="taxonomic scope" value="Bacteria"/>
</dbReference>
<dbReference type="EMBL" id="AGWA01000019">
    <property type="protein sequence ID" value="ENN90148.1"/>
    <property type="molecule type" value="Genomic_DNA"/>
</dbReference>
<keyword evidence="5" id="KW-0282">Flagellum</keyword>
<accession>N6UIS9</accession>
<dbReference type="Proteomes" id="UP000014038">
    <property type="component" value="Chromosome"/>
</dbReference>
<reference evidence="5 6" key="1">
    <citation type="journal article" date="2013" name="PLoS Genet.">
        <title>A gene transfer agent and a dynamic repertoire of secretion systems hold the keys to the explosive radiation of the emerging pathogen Bartonella.</title>
        <authorList>
            <person name="Guy L."/>
            <person name="Nystedt B."/>
            <person name="Toft C."/>
            <person name="Zaremba-Niedzwiedzka K."/>
            <person name="Berglund E.C."/>
            <person name="Granberg F."/>
            <person name="Naslund K."/>
            <person name="Eriksson A.S."/>
            <person name="Andersson S.G."/>
        </authorList>
    </citation>
    <scope>NUCLEOTIDE SEQUENCE [LARGE SCALE GENOMIC DNA]</scope>
    <source>
        <strain evidence="5 6">91-4</strain>
    </source>
</reference>
<keyword evidence="6" id="KW-1185">Reference proteome</keyword>
<sequence>MTLGVVGSGSLESLLRRDSRDSGKLDVFEAKKETDFDTFVKLLIAQMNNQDPTNPMDSTEFVAQLASFSVVEQTIKTNGKLDQILSNASINGAEGYVGKYIQFEDSDGEIIEGYVESVAIYSDGMVATLDNGEKVLIGPGVTVMGSKPDSDPVEAEVEV</sequence>
<evidence type="ECO:0000256" key="2">
    <source>
        <dbReference type="ARBA" id="ARBA00016013"/>
    </source>
</evidence>
<dbReference type="OrthoDB" id="9785233at2"/>
<dbReference type="NCBIfam" id="NF004670">
    <property type="entry name" value="PRK06009.1"/>
    <property type="match status" value="1"/>
</dbReference>
<keyword evidence="5" id="KW-0969">Cilium</keyword>
<evidence type="ECO:0000313" key="5">
    <source>
        <dbReference type="EMBL" id="ENN90148.1"/>
    </source>
</evidence>
<comment type="function">
    <text evidence="4">Required for flagellar hook formation. May act as a scaffolding protein.</text>
</comment>
<protein>
    <recommendedName>
        <fullName evidence="2">Basal-body rod modification protein FlgD</fullName>
    </recommendedName>
</protein>
<dbReference type="STRING" id="1094491.BBbe_10580"/>
<evidence type="ECO:0000256" key="4">
    <source>
        <dbReference type="ARBA" id="ARBA00024746"/>
    </source>
</evidence>
<dbReference type="Pfam" id="PF03963">
    <property type="entry name" value="FlgD"/>
    <property type="match status" value="1"/>
</dbReference>
<dbReference type="RefSeq" id="WP_010701570.1">
    <property type="nucleotide sequence ID" value="NZ_CM001844.1"/>
</dbReference>
<proteinExistence type="inferred from homology"/>
<dbReference type="AlphaFoldDB" id="N6UIS9"/>
<dbReference type="HOGENOM" id="CLU_047535_1_3_5"/>
<dbReference type="InterPro" id="IPR005648">
    <property type="entry name" value="FlgD"/>
</dbReference>
<evidence type="ECO:0000256" key="3">
    <source>
        <dbReference type="ARBA" id="ARBA00022795"/>
    </source>
</evidence>
<keyword evidence="3" id="KW-1005">Bacterial flagellum biogenesis</keyword>
<evidence type="ECO:0000313" key="6">
    <source>
        <dbReference type="Proteomes" id="UP000014038"/>
    </source>
</evidence>
<name>N6UIS9_9HYPH</name>
<organism evidence="5 6">
    <name type="scientific">Bartonella bovis 91-4</name>
    <dbReference type="NCBI Taxonomy" id="1094491"/>
    <lineage>
        <taxon>Bacteria</taxon>
        <taxon>Pseudomonadati</taxon>
        <taxon>Pseudomonadota</taxon>
        <taxon>Alphaproteobacteria</taxon>
        <taxon>Hyphomicrobiales</taxon>
        <taxon>Bartonellaceae</taxon>
        <taxon>Bartonella</taxon>
    </lineage>
</organism>
<evidence type="ECO:0000256" key="1">
    <source>
        <dbReference type="ARBA" id="ARBA00010577"/>
    </source>
</evidence>
<gene>
    <name evidence="5" type="primary">flgD</name>
    <name evidence="5" type="ORF">BBbe_10580</name>
</gene>
<comment type="similarity">
    <text evidence="1">Belongs to the FlgD family.</text>
</comment>
<comment type="caution">
    <text evidence="5">The sequence shown here is derived from an EMBL/GenBank/DDBJ whole genome shotgun (WGS) entry which is preliminary data.</text>
</comment>
<dbReference type="PATRIC" id="fig|1094491.5.peg.1154"/>
<dbReference type="GO" id="GO:0044781">
    <property type="term" value="P:bacterial-type flagellum organization"/>
    <property type="evidence" value="ECO:0007669"/>
    <property type="project" value="UniProtKB-KW"/>
</dbReference>
<keyword evidence="5" id="KW-0966">Cell projection</keyword>